<accession>A0A382F745</accession>
<dbReference type="SFLD" id="SFLDS00003">
    <property type="entry name" value="Haloacid_Dehalogenase"/>
    <property type="match status" value="1"/>
</dbReference>
<dbReference type="PANTHER" id="PTHR43481:SF4">
    <property type="entry name" value="GLYCEROL-1-PHOSPHATE PHOSPHOHYDROLASE 1-RELATED"/>
    <property type="match status" value="1"/>
</dbReference>
<dbReference type="SFLD" id="SFLDG01129">
    <property type="entry name" value="C1.5:_HAD__Beta-PGM__Phosphata"/>
    <property type="match status" value="1"/>
</dbReference>
<dbReference type="SUPFAM" id="SSF56784">
    <property type="entry name" value="HAD-like"/>
    <property type="match status" value="1"/>
</dbReference>
<reference evidence="1" key="1">
    <citation type="submission" date="2018-05" db="EMBL/GenBank/DDBJ databases">
        <authorList>
            <person name="Lanie J.A."/>
            <person name="Ng W.-L."/>
            <person name="Kazmierczak K.M."/>
            <person name="Andrzejewski T.M."/>
            <person name="Davidsen T.M."/>
            <person name="Wayne K.J."/>
            <person name="Tettelin H."/>
            <person name="Glass J.I."/>
            <person name="Rusch D."/>
            <person name="Podicherti R."/>
            <person name="Tsui H.-C.T."/>
            <person name="Winkler M.E."/>
        </authorList>
    </citation>
    <scope>NUCLEOTIDE SEQUENCE</scope>
</reference>
<protein>
    <recommendedName>
        <fullName evidence="2">FCP1 homology domain-containing protein</fullName>
    </recommendedName>
</protein>
<dbReference type="InterPro" id="IPR023214">
    <property type="entry name" value="HAD_sf"/>
</dbReference>
<dbReference type="Gene3D" id="3.40.50.1000">
    <property type="entry name" value="HAD superfamily/HAD-like"/>
    <property type="match status" value="1"/>
</dbReference>
<name>A0A382F745_9ZZZZ</name>
<sequence length="141" mass="15969">VINAIIFDLDGTLVQSGKIKEQPYAIAAQRMRAVAGMRTEIYDNMVEHPQVLRDNQWPHTIGLLRVARERFCRTALATMSYRKEALHVLRSLEIENSLDEVLTSEDVQNPKPDPEIYLLAAQKLEVDPQDCLVLEDSPNGV</sequence>
<organism evidence="1">
    <name type="scientific">marine metagenome</name>
    <dbReference type="NCBI Taxonomy" id="408172"/>
    <lineage>
        <taxon>unclassified sequences</taxon>
        <taxon>metagenomes</taxon>
        <taxon>ecological metagenomes</taxon>
    </lineage>
</organism>
<dbReference type="AlphaFoldDB" id="A0A382F745"/>
<dbReference type="Pfam" id="PF00702">
    <property type="entry name" value="Hydrolase"/>
    <property type="match status" value="1"/>
</dbReference>
<dbReference type="EMBL" id="UINC01047966">
    <property type="protein sequence ID" value="SVB57907.1"/>
    <property type="molecule type" value="Genomic_DNA"/>
</dbReference>
<evidence type="ECO:0000313" key="1">
    <source>
        <dbReference type="EMBL" id="SVB57907.1"/>
    </source>
</evidence>
<dbReference type="InterPro" id="IPR051806">
    <property type="entry name" value="HAD-like_SPP"/>
</dbReference>
<gene>
    <name evidence="1" type="ORF">METZ01_LOCUS210761</name>
</gene>
<proteinExistence type="predicted"/>
<dbReference type="InterPro" id="IPR006439">
    <property type="entry name" value="HAD-SF_hydro_IA"/>
</dbReference>
<dbReference type="InterPro" id="IPR036412">
    <property type="entry name" value="HAD-like_sf"/>
</dbReference>
<dbReference type="NCBIfam" id="TIGR01549">
    <property type="entry name" value="HAD-SF-IA-v1"/>
    <property type="match status" value="1"/>
</dbReference>
<evidence type="ECO:0008006" key="2">
    <source>
        <dbReference type="Google" id="ProtNLM"/>
    </source>
</evidence>
<feature type="non-terminal residue" evidence="1">
    <location>
        <position position="1"/>
    </location>
</feature>
<dbReference type="NCBIfam" id="TIGR01509">
    <property type="entry name" value="HAD-SF-IA-v3"/>
    <property type="match status" value="1"/>
</dbReference>
<dbReference type="PANTHER" id="PTHR43481">
    <property type="entry name" value="FRUCTOSE-1-PHOSPHATE PHOSPHATASE"/>
    <property type="match status" value="1"/>
</dbReference>
<dbReference type="GO" id="GO:0050308">
    <property type="term" value="F:sugar-phosphatase activity"/>
    <property type="evidence" value="ECO:0007669"/>
    <property type="project" value="TreeGrafter"/>
</dbReference>